<feature type="region of interest" description="Disordered" evidence="5">
    <location>
        <begin position="1"/>
        <end position="31"/>
    </location>
</feature>
<evidence type="ECO:0000256" key="5">
    <source>
        <dbReference type="SAM" id="MobiDB-lite"/>
    </source>
</evidence>
<comment type="caution">
    <text evidence="7">The sequence shown here is derived from an EMBL/GenBank/DDBJ whole genome shotgun (WGS) entry which is preliminary data.</text>
</comment>
<gene>
    <name evidence="7" type="ORF">B0H67DRAFT_557837</name>
</gene>
<organism evidence="7 8">
    <name type="scientific">Lasiosphaeris hirsuta</name>
    <dbReference type="NCBI Taxonomy" id="260670"/>
    <lineage>
        <taxon>Eukaryota</taxon>
        <taxon>Fungi</taxon>
        <taxon>Dikarya</taxon>
        <taxon>Ascomycota</taxon>
        <taxon>Pezizomycotina</taxon>
        <taxon>Sordariomycetes</taxon>
        <taxon>Sordariomycetidae</taxon>
        <taxon>Sordariales</taxon>
        <taxon>Lasiosphaeriaceae</taxon>
        <taxon>Lasiosphaeris</taxon>
    </lineage>
</organism>
<evidence type="ECO:0000313" key="7">
    <source>
        <dbReference type="EMBL" id="KAK0705176.1"/>
    </source>
</evidence>
<proteinExistence type="predicted"/>
<feature type="region of interest" description="Disordered" evidence="5">
    <location>
        <begin position="117"/>
        <end position="200"/>
    </location>
</feature>
<evidence type="ECO:0000256" key="3">
    <source>
        <dbReference type="ARBA" id="ARBA00022833"/>
    </source>
</evidence>
<dbReference type="SMART" id="SM00355">
    <property type="entry name" value="ZnF_C2H2"/>
    <property type="match status" value="3"/>
</dbReference>
<keyword evidence="2 4" id="KW-0863">Zinc-finger</keyword>
<feature type="domain" description="C2H2-type" evidence="6">
    <location>
        <begin position="262"/>
        <end position="291"/>
    </location>
</feature>
<dbReference type="PANTHER" id="PTHR23235:SF120">
    <property type="entry name" value="KRUPPEL-LIKE FACTOR 15"/>
    <property type="match status" value="1"/>
</dbReference>
<protein>
    <recommendedName>
        <fullName evidence="6">C2H2-type domain-containing protein</fullName>
    </recommendedName>
</protein>
<dbReference type="Proteomes" id="UP001172102">
    <property type="component" value="Unassembled WGS sequence"/>
</dbReference>
<evidence type="ECO:0000256" key="2">
    <source>
        <dbReference type="ARBA" id="ARBA00022771"/>
    </source>
</evidence>
<dbReference type="GO" id="GO:0008270">
    <property type="term" value="F:zinc ion binding"/>
    <property type="evidence" value="ECO:0007669"/>
    <property type="project" value="UniProtKB-KW"/>
</dbReference>
<dbReference type="InterPro" id="IPR036236">
    <property type="entry name" value="Znf_C2H2_sf"/>
</dbReference>
<dbReference type="Gene3D" id="3.30.160.60">
    <property type="entry name" value="Classic Zinc Finger"/>
    <property type="match status" value="3"/>
</dbReference>
<dbReference type="FunFam" id="3.30.160.60:FF:000446">
    <property type="entry name" value="Zinc finger protein"/>
    <property type="match status" value="1"/>
</dbReference>
<dbReference type="Pfam" id="PF00096">
    <property type="entry name" value="zf-C2H2"/>
    <property type="match status" value="3"/>
</dbReference>
<evidence type="ECO:0000256" key="4">
    <source>
        <dbReference type="PROSITE-ProRule" id="PRU00042"/>
    </source>
</evidence>
<dbReference type="InterPro" id="IPR013087">
    <property type="entry name" value="Znf_C2H2_type"/>
</dbReference>
<dbReference type="PROSITE" id="PS00028">
    <property type="entry name" value="ZINC_FINGER_C2H2_1"/>
    <property type="match status" value="2"/>
</dbReference>
<feature type="domain" description="C2H2-type" evidence="6">
    <location>
        <begin position="294"/>
        <end position="324"/>
    </location>
</feature>
<dbReference type="AlphaFoldDB" id="A0AA39ZX22"/>
<dbReference type="EMBL" id="JAUKUA010000007">
    <property type="protein sequence ID" value="KAK0705176.1"/>
    <property type="molecule type" value="Genomic_DNA"/>
</dbReference>
<feature type="domain" description="C2H2-type" evidence="6">
    <location>
        <begin position="325"/>
        <end position="352"/>
    </location>
</feature>
<reference evidence="7" key="1">
    <citation type="submission" date="2023-06" db="EMBL/GenBank/DDBJ databases">
        <title>Genome-scale phylogeny and comparative genomics of the fungal order Sordariales.</title>
        <authorList>
            <consortium name="Lawrence Berkeley National Laboratory"/>
            <person name="Hensen N."/>
            <person name="Bonometti L."/>
            <person name="Westerberg I."/>
            <person name="Brannstrom I.O."/>
            <person name="Guillou S."/>
            <person name="Cros-Aarteil S."/>
            <person name="Calhoun S."/>
            <person name="Haridas S."/>
            <person name="Kuo A."/>
            <person name="Mondo S."/>
            <person name="Pangilinan J."/>
            <person name="Riley R."/>
            <person name="Labutti K."/>
            <person name="Andreopoulos B."/>
            <person name="Lipzen A."/>
            <person name="Chen C."/>
            <person name="Yanf M."/>
            <person name="Daum C."/>
            <person name="Ng V."/>
            <person name="Clum A."/>
            <person name="Steindorff A."/>
            <person name="Ohm R."/>
            <person name="Martin F."/>
            <person name="Silar P."/>
            <person name="Natvig D."/>
            <person name="Lalanne C."/>
            <person name="Gautier V."/>
            <person name="Ament-Velasquez S.L."/>
            <person name="Kruys A."/>
            <person name="Hutchinson M.I."/>
            <person name="Powell A.J."/>
            <person name="Barry K."/>
            <person name="Miller A.N."/>
            <person name="Grigoriev I.V."/>
            <person name="Debuchy R."/>
            <person name="Gladieux P."/>
            <person name="Thoren M.H."/>
            <person name="Johannesson H."/>
        </authorList>
    </citation>
    <scope>NUCLEOTIDE SEQUENCE</scope>
    <source>
        <strain evidence="7">SMH4607-1</strain>
    </source>
</reference>
<dbReference type="PANTHER" id="PTHR23235">
    <property type="entry name" value="KRUEPPEL-LIKE TRANSCRIPTION FACTOR"/>
    <property type="match status" value="1"/>
</dbReference>
<feature type="compositionally biased region" description="Polar residues" evidence="5">
    <location>
        <begin position="403"/>
        <end position="413"/>
    </location>
</feature>
<sequence length="434" mass="47471">MDLTPPSLTRSPSSPSNTYCPSERSSLDYPSPGLVEQQYKISSIYGDQSCSMNHSLDPETSLPPLDSMGHSDWNSSTIINPASSTSAMPSIISGEYDTFGNYSYSHDVYHAHPTSHVHTIHTSTPPPSHGNSRSPIQSASRTALSYTSGTSVPGSLTPRVKMETTSEYGQGVDVSHYPSPRSVHTSYPPDGGAYGSTSGGYLSDGGSSGWHKSDYQSVDQDQFYPGSGAQASAFLQDGRRPYRVARPRRAPRRLTTKEEANFQCEVKGCGKLFSRSYNFKAHMETHDEKREYPFPCLVNDCNKKFVRKTDLQRHHQSVHMRERNHKCDYCGRLFARKDTLRRHMEDGCSKRFDIGTLDLRADSYDSLVAGSSRSMGGSMGHLQVGPPTGGLPPMAIPPLGSSGLLTSMPPSLRSSRDLMAGGSDHGQGHHGWGR</sequence>
<feature type="compositionally biased region" description="Polar residues" evidence="5">
    <location>
        <begin position="120"/>
        <end position="154"/>
    </location>
</feature>
<evidence type="ECO:0000313" key="8">
    <source>
        <dbReference type="Proteomes" id="UP001172102"/>
    </source>
</evidence>
<keyword evidence="3" id="KW-0862">Zinc</keyword>
<dbReference type="GO" id="GO:0000978">
    <property type="term" value="F:RNA polymerase II cis-regulatory region sequence-specific DNA binding"/>
    <property type="evidence" value="ECO:0007669"/>
    <property type="project" value="TreeGrafter"/>
</dbReference>
<evidence type="ECO:0000256" key="1">
    <source>
        <dbReference type="ARBA" id="ARBA00022723"/>
    </source>
</evidence>
<dbReference type="GO" id="GO:0000981">
    <property type="term" value="F:DNA-binding transcription factor activity, RNA polymerase II-specific"/>
    <property type="evidence" value="ECO:0007669"/>
    <property type="project" value="TreeGrafter"/>
</dbReference>
<dbReference type="PROSITE" id="PS50157">
    <property type="entry name" value="ZINC_FINGER_C2H2_2"/>
    <property type="match status" value="3"/>
</dbReference>
<feature type="region of interest" description="Disordered" evidence="5">
    <location>
        <begin position="398"/>
        <end position="434"/>
    </location>
</feature>
<keyword evidence="1" id="KW-0479">Metal-binding</keyword>
<keyword evidence="8" id="KW-1185">Reference proteome</keyword>
<feature type="compositionally biased region" description="Low complexity" evidence="5">
    <location>
        <begin position="1"/>
        <end position="16"/>
    </location>
</feature>
<evidence type="ECO:0000259" key="6">
    <source>
        <dbReference type="PROSITE" id="PS50157"/>
    </source>
</evidence>
<name>A0AA39ZX22_9PEZI</name>
<dbReference type="SUPFAM" id="SSF57667">
    <property type="entry name" value="beta-beta-alpha zinc fingers"/>
    <property type="match status" value="2"/>
</dbReference>
<accession>A0AA39ZX22</accession>